<evidence type="ECO:0000256" key="4">
    <source>
        <dbReference type="ARBA" id="ARBA00012458"/>
    </source>
</evidence>
<evidence type="ECO:0000256" key="8">
    <source>
        <dbReference type="ARBA" id="ARBA00022909"/>
    </source>
</evidence>
<dbReference type="InterPro" id="IPR045031">
    <property type="entry name" value="DHP_synth-like"/>
</dbReference>
<name>A0A158BGP2_9BURK</name>
<evidence type="ECO:0000313" key="11">
    <source>
        <dbReference type="Proteomes" id="UP000054624"/>
    </source>
</evidence>
<evidence type="ECO:0000256" key="6">
    <source>
        <dbReference type="ARBA" id="ARBA00022723"/>
    </source>
</evidence>
<gene>
    <name evidence="10" type="ORF">AWB76_04163</name>
</gene>
<dbReference type="GO" id="GO:0046872">
    <property type="term" value="F:metal ion binding"/>
    <property type="evidence" value="ECO:0007669"/>
    <property type="project" value="UniProtKB-KW"/>
</dbReference>
<dbReference type="Gene3D" id="3.20.20.20">
    <property type="entry name" value="Dihydropteroate synthase-like"/>
    <property type="match status" value="1"/>
</dbReference>
<comment type="pathway">
    <text evidence="3">Cofactor biosynthesis; tetrahydrofolate biosynthesis; 7,8-dihydrofolate from 2-amino-4-hydroxy-6-hydroxymethyl-7,8-dihydropteridine diphosphate and 4-aminobenzoate: step 1/2.</text>
</comment>
<dbReference type="SUPFAM" id="SSF51717">
    <property type="entry name" value="Dihydropteroate synthetase-like"/>
    <property type="match status" value="1"/>
</dbReference>
<dbReference type="AlphaFoldDB" id="A0A158BGP2"/>
<evidence type="ECO:0000313" key="10">
    <source>
        <dbReference type="EMBL" id="SAK69229.1"/>
    </source>
</evidence>
<dbReference type="NCBIfam" id="TIGR01496">
    <property type="entry name" value="DHPS"/>
    <property type="match status" value="1"/>
</dbReference>
<dbReference type="InterPro" id="IPR006390">
    <property type="entry name" value="DHP_synth_dom"/>
</dbReference>
<evidence type="ECO:0000256" key="1">
    <source>
        <dbReference type="ARBA" id="ARBA00000012"/>
    </source>
</evidence>
<dbReference type="RefSeq" id="WP_157696169.1">
    <property type="nucleotide sequence ID" value="NZ_FCOI02000014.1"/>
</dbReference>
<dbReference type="PANTHER" id="PTHR20941">
    <property type="entry name" value="FOLATE SYNTHESIS PROTEINS"/>
    <property type="match status" value="1"/>
</dbReference>
<dbReference type="PROSITE" id="PS50972">
    <property type="entry name" value="PTERIN_BINDING"/>
    <property type="match status" value="1"/>
</dbReference>
<organism evidence="10 11">
    <name type="scientific">Caballeronia temeraria</name>
    <dbReference type="NCBI Taxonomy" id="1777137"/>
    <lineage>
        <taxon>Bacteria</taxon>
        <taxon>Pseudomonadati</taxon>
        <taxon>Pseudomonadota</taxon>
        <taxon>Betaproteobacteria</taxon>
        <taxon>Burkholderiales</taxon>
        <taxon>Burkholderiaceae</taxon>
        <taxon>Caballeronia</taxon>
    </lineage>
</organism>
<dbReference type="Proteomes" id="UP000054624">
    <property type="component" value="Unassembled WGS sequence"/>
</dbReference>
<keyword evidence="7" id="KW-0460">Magnesium</keyword>
<keyword evidence="11" id="KW-1185">Reference proteome</keyword>
<proteinExistence type="predicted"/>
<protein>
    <recommendedName>
        <fullName evidence="4">dihydropteroate synthase</fullName>
        <ecNumber evidence="4">2.5.1.15</ecNumber>
    </recommendedName>
</protein>
<dbReference type="GO" id="GO:0046656">
    <property type="term" value="P:folic acid biosynthetic process"/>
    <property type="evidence" value="ECO:0007669"/>
    <property type="project" value="UniProtKB-KW"/>
</dbReference>
<dbReference type="Pfam" id="PF00809">
    <property type="entry name" value="Pterin_bind"/>
    <property type="match status" value="1"/>
</dbReference>
<evidence type="ECO:0000256" key="3">
    <source>
        <dbReference type="ARBA" id="ARBA00004763"/>
    </source>
</evidence>
<comment type="catalytic activity">
    <reaction evidence="1">
        <text>(7,8-dihydropterin-6-yl)methyl diphosphate + 4-aminobenzoate = 7,8-dihydropteroate + diphosphate</text>
        <dbReference type="Rhea" id="RHEA:19949"/>
        <dbReference type="ChEBI" id="CHEBI:17836"/>
        <dbReference type="ChEBI" id="CHEBI:17839"/>
        <dbReference type="ChEBI" id="CHEBI:33019"/>
        <dbReference type="ChEBI" id="CHEBI:72950"/>
        <dbReference type="EC" id="2.5.1.15"/>
    </reaction>
</comment>
<keyword evidence="8" id="KW-0289">Folate biosynthesis</keyword>
<dbReference type="PROSITE" id="PS00793">
    <property type="entry name" value="DHPS_2"/>
    <property type="match status" value="1"/>
</dbReference>
<evidence type="ECO:0000256" key="7">
    <source>
        <dbReference type="ARBA" id="ARBA00022842"/>
    </source>
</evidence>
<reference evidence="11" key="1">
    <citation type="submission" date="2016-01" db="EMBL/GenBank/DDBJ databases">
        <authorList>
            <person name="Peeters Charlotte."/>
        </authorList>
    </citation>
    <scope>NUCLEOTIDE SEQUENCE [LARGE SCALE GENOMIC DNA]</scope>
</reference>
<dbReference type="PANTHER" id="PTHR20941:SF1">
    <property type="entry name" value="FOLIC ACID SYNTHESIS PROTEIN FOL1"/>
    <property type="match status" value="1"/>
</dbReference>
<sequence length="266" mass="28150">MGILNVTPDSFSDGGRFISRDAALARAGQMLADGADMIDIGGESTRPGAPPVPLDEELERVVPIVEALRAMQVPLSVDTYKPAVMRAALEAGADMINDIWGLRQQGAIEAVKDSNCGLCVMHMLGEPRTMQLHDPVYEDVVADVRAFFAERIAALTSAGIARERISLDPGYGFGKTVEHNYSLLAHLTDTSPGGANFPLLAGMSRKSMLGAVTGRGAGERLAASIAAAVCAAERGAAIIRVHDVAETIDALKVWQATKNAVRNGHY</sequence>
<comment type="cofactor">
    <cofactor evidence="2">
        <name>Mg(2+)</name>
        <dbReference type="ChEBI" id="CHEBI:18420"/>
    </cofactor>
</comment>
<dbReference type="OrthoDB" id="9811744at2"/>
<dbReference type="GO" id="GO:0046654">
    <property type="term" value="P:tetrahydrofolate biosynthetic process"/>
    <property type="evidence" value="ECO:0007669"/>
    <property type="project" value="TreeGrafter"/>
</dbReference>
<dbReference type="GO" id="GO:0005829">
    <property type="term" value="C:cytosol"/>
    <property type="evidence" value="ECO:0007669"/>
    <property type="project" value="TreeGrafter"/>
</dbReference>
<evidence type="ECO:0000256" key="2">
    <source>
        <dbReference type="ARBA" id="ARBA00001946"/>
    </source>
</evidence>
<dbReference type="STRING" id="1777137.AWB76_04163"/>
<accession>A0A158BGP2</accession>
<dbReference type="GO" id="GO:0004156">
    <property type="term" value="F:dihydropteroate synthase activity"/>
    <property type="evidence" value="ECO:0007669"/>
    <property type="project" value="UniProtKB-EC"/>
</dbReference>
<keyword evidence="5" id="KW-0808">Transferase</keyword>
<dbReference type="InterPro" id="IPR011005">
    <property type="entry name" value="Dihydropteroate_synth-like_sf"/>
</dbReference>
<dbReference type="EMBL" id="FCOI02000014">
    <property type="protein sequence ID" value="SAK69229.1"/>
    <property type="molecule type" value="Genomic_DNA"/>
</dbReference>
<evidence type="ECO:0000259" key="9">
    <source>
        <dbReference type="PROSITE" id="PS50972"/>
    </source>
</evidence>
<evidence type="ECO:0000256" key="5">
    <source>
        <dbReference type="ARBA" id="ARBA00022679"/>
    </source>
</evidence>
<dbReference type="InterPro" id="IPR000489">
    <property type="entry name" value="Pterin-binding_dom"/>
</dbReference>
<dbReference type="CDD" id="cd00739">
    <property type="entry name" value="DHPS"/>
    <property type="match status" value="1"/>
</dbReference>
<keyword evidence="6" id="KW-0479">Metal-binding</keyword>
<feature type="domain" description="Pterin-binding" evidence="9">
    <location>
        <begin position="1"/>
        <end position="252"/>
    </location>
</feature>
<dbReference type="EC" id="2.5.1.15" evidence="4"/>